<protein>
    <recommendedName>
        <fullName evidence="3">Lipoprotein</fullName>
    </recommendedName>
</protein>
<dbReference type="EMBL" id="RQFP01000001">
    <property type="protein sequence ID" value="TGK96041.1"/>
    <property type="molecule type" value="Genomic_DNA"/>
</dbReference>
<name>A0A2M9Y677_9LEPT</name>
<dbReference type="PROSITE" id="PS51257">
    <property type="entry name" value="PROKAR_LIPOPROTEIN"/>
    <property type="match status" value="1"/>
</dbReference>
<evidence type="ECO:0008006" key="3">
    <source>
        <dbReference type="Google" id="ProtNLM"/>
    </source>
</evidence>
<reference evidence="1" key="1">
    <citation type="journal article" date="2019" name="PLoS Negl. Trop. Dis.">
        <title>Revisiting the worldwide diversity of Leptospira species in the environment.</title>
        <authorList>
            <person name="Vincent A.T."/>
            <person name="Schiettekatte O."/>
            <person name="Bourhy P."/>
            <person name="Veyrier F.J."/>
            <person name="Picardeau M."/>
        </authorList>
    </citation>
    <scope>NUCLEOTIDE SEQUENCE [LARGE SCALE GENOMIC DNA]</scope>
    <source>
        <strain evidence="1">201800277</strain>
    </source>
</reference>
<evidence type="ECO:0000313" key="1">
    <source>
        <dbReference type="EMBL" id="TGK96041.1"/>
    </source>
</evidence>
<evidence type="ECO:0000313" key="2">
    <source>
        <dbReference type="Proteomes" id="UP000297891"/>
    </source>
</evidence>
<gene>
    <name evidence="1" type="ORF">EHQ30_05290</name>
</gene>
<dbReference type="AlphaFoldDB" id="A0A2M9Y677"/>
<organism evidence="1 2">
    <name type="scientific">Leptospira brenneri</name>
    <dbReference type="NCBI Taxonomy" id="2023182"/>
    <lineage>
        <taxon>Bacteria</taxon>
        <taxon>Pseudomonadati</taxon>
        <taxon>Spirochaetota</taxon>
        <taxon>Spirochaetia</taxon>
        <taxon>Leptospirales</taxon>
        <taxon>Leptospiraceae</taxon>
        <taxon>Leptospira</taxon>
    </lineage>
</organism>
<accession>A0A2M9Y677</accession>
<dbReference type="OrthoDB" id="345512at2"/>
<sequence>MKRIIIHLSLILFLISCFESGEEKQKEKENKETIFLTTLYLIRESGNCIKTDTTLTNNNRFCSRRPLGICSVNQLILTQSELNVILNEMRTIQNRTTDCQESILQSGILSLKATTALETENLKSKYTFQVAETCELEGFQTSASARFATFSEIQWLESARGKIAKGAKTIAANGFLPQANRDRANSCLQLEFKDWEKDLAQGNNENKILVEIVHP</sequence>
<comment type="caution">
    <text evidence="1">The sequence shown here is derived from an EMBL/GenBank/DDBJ whole genome shotgun (WGS) entry which is preliminary data.</text>
</comment>
<proteinExistence type="predicted"/>
<dbReference type="Proteomes" id="UP000297891">
    <property type="component" value="Unassembled WGS sequence"/>
</dbReference>
<dbReference type="RefSeq" id="WP_100789005.1">
    <property type="nucleotide sequence ID" value="NZ_NPDQ01000001.1"/>
</dbReference>
<keyword evidence="2" id="KW-1185">Reference proteome</keyword>